<comment type="caution">
    <text evidence="1">The sequence shown here is derived from an EMBL/GenBank/DDBJ whole genome shotgun (WGS) entry which is preliminary data.</text>
</comment>
<dbReference type="PANTHER" id="PTHR38471:SF2">
    <property type="entry name" value="FOUR HELIX BUNDLE PROTEIN"/>
    <property type="match status" value="1"/>
</dbReference>
<dbReference type="AlphaFoldDB" id="A0A1F5ZNF4"/>
<dbReference type="STRING" id="1798382.A3D77_03490"/>
<dbReference type="InterPro" id="IPR036583">
    <property type="entry name" value="23S_rRNA_IVS_sf"/>
</dbReference>
<name>A0A1F5ZNF4_9BACT</name>
<evidence type="ECO:0008006" key="3">
    <source>
        <dbReference type="Google" id="ProtNLM"/>
    </source>
</evidence>
<evidence type="ECO:0000313" key="2">
    <source>
        <dbReference type="Proteomes" id="UP000176923"/>
    </source>
</evidence>
<dbReference type="NCBIfam" id="TIGR02436">
    <property type="entry name" value="four helix bundle protein"/>
    <property type="match status" value="1"/>
</dbReference>
<dbReference type="SUPFAM" id="SSF158446">
    <property type="entry name" value="IVS-encoded protein-like"/>
    <property type="match status" value="1"/>
</dbReference>
<dbReference type="EMBL" id="MFJL01000033">
    <property type="protein sequence ID" value="OGG13961.1"/>
    <property type="molecule type" value="Genomic_DNA"/>
</dbReference>
<dbReference type="PANTHER" id="PTHR38471">
    <property type="entry name" value="FOUR HELIX BUNDLE PROTEIN"/>
    <property type="match status" value="1"/>
</dbReference>
<sequence>MTSSSLILLRKVPKTYENIVILNQLTRSITSVGANDQEADGVTTRNDFIHCYTIVRKELKETYYWLRLLSILNNVLTKQIDYVLTENDEIIRIISSIIYNTQKKH</sequence>
<dbReference type="Proteomes" id="UP000176923">
    <property type="component" value="Unassembled WGS sequence"/>
</dbReference>
<dbReference type="Pfam" id="PF05635">
    <property type="entry name" value="23S_rRNA_IVP"/>
    <property type="match status" value="1"/>
</dbReference>
<accession>A0A1F5ZNF4</accession>
<dbReference type="Gene3D" id="1.20.1440.60">
    <property type="entry name" value="23S rRNA-intervening sequence"/>
    <property type="match status" value="1"/>
</dbReference>
<protein>
    <recommendedName>
        <fullName evidence="3">Four helix bundle protein</fullName>
    </recommendedName>
</protein>
<dbReference type="InterPro" id="IPR012657">
    <property type="entry name" value="23S_rRNA-intervening_sequence"/>
</dbReference>
<evidence type="ECO:0000313" key="1">
    <source>
        <dbReference type="EMBL" id="OGG13961.1"/>
    </source>
</evidence>
<organism evidence="1 2">
    <name type="scientific">Candidatus Gottesmanbacteria bacterium RIFCSPHIGHO2_02_FULL_39_11</name>
    <dbReference type="NCBI Taxonomy" id="1798382"/>
    <lineage>
        <taxon>Bacteria</taxon>
        <taxon>Candidatus Gottesmaniibacteriota</taxon>
    </lineage>
</organism>
<gene>
    <name evidence="1" type="ORF">A3D77_03490</name>
</gene>
<reference evidence="1 2" key="1">
    <citation type="journal article" date="2016" name="Nat. Commun.">
        <title>Thousands of microbial genomes shed light on interconnected biogeochemical processes in an aquifer system.</title>
        <authorList>
            <person name="Anantharaman K."/>
            <person name="Brown C.T."/>
            <person name="Hug L.A."/>
            <person name="Sharon I."/>
            <person name="Castelle C.J."/>
            <person name="Probst A.J."/>
            <person name="Thomas B.C."/>
            <person name="Singh A."/>
            <person name="Wilkins M.J."/>
            <person name="Karaoz U."/>
            <person name="Brodie E.L."/>
            <person name="Williams K.H."/>
            <person name="Hubbard S.S."/>
            <person name="Banfield J.F."/>
        </authorList>
    </citation>
    <scope>NUCLEOTIDE SEQUENCE [LARGE SCALE GENOMIC DNA]</scope>
</reference>
<proteinExistence type="predicted"/>